<evidence type="ECO:0000313" key="1">
    <source>
        <dbReference type="EMBL" id="GAC34775.1"/>
    </source>
</evidence>
<reference evidence="2" key="1">
    <citation type="journal article" date="2014" name="Environ. Microbiol.">
        <title>Comparative genomics of the marine bacterial genus Glaciecola reveals the high degree of genomic diversity and genomic characteristic for cold adaptation.</title>
        <authorList>
            <person name="Qin Q.L."/>
            <person name="Xie B.B."/>
            <person name="Yu Y."/>
            <person name="Shu Y.L."/>
            <person name="Rong J.C."/>
            <person name="Zhang Y.J."/>
            <person name="Zhao D.L."/>
            <person name="Chen X.L."/>
            <person name="Zhang X.Y."/>
            <person name="Chen B."/>
            <person name="Zhou B.C."/>
            <person name="Zhang Y.Z."/>
        </authorList>
    </citation>
    <scope>NUCLEOTIDE SEQUENCE [LARGE SCALE GENOMIC DNA]</scope>
    <source>
        <strain evidence="2">LMG 21857</strain>
    </source>
</reference>
<organism evidence="1 2">
    <name type="scientific">Paraglaciecola polaris LMG 21857</name>
    <dbReference type="NCBI Taxonomy" id="1129793"/>
    <lineage>
        <taxon>Bacteria</taxon>
        <taxon>Pseudomonadati</taxon>
        <taxon>Pseudomonadota</taxon>
        <taxon>Gammaproteobacteria</taxon>
        <taxon>Alteromonadales</taxon>
        <taxon>Alteromonadaceae</taxon>
        <taxon>Paraglaciecola</taxon>
    </lineage>
</organism>
<dbReference type="AlphaFoldDB" id="K7AHR4"/>
<keyword evidence="2" id="KW-1185">Reference proteome</keyword>
<evidence type="ECO:0000313" key="2">
    <source>
        <dbReference type="Proteomes" id="UP000006322"/>
    </source>
</evidence>
<proteinExistence type="predicted"/>
<dbReference type="EMBL" id="BAER01000115">
    <property type="protein sequence ID" value="GAC34775.1"/>
    <property type="molecule type" value="Genomic_DNA"/>
</dbReference>
<dbReference type="Proteomes" id="UP000006322">
    <property type="component" value="Unassembled WGS sequence"/>
</dbReference>
<protein>
    <submittedName>
        <fullName evidence="1">Uncharacterized protein</fullName>
    </submittedName>
</protein>
<name>K7AHR4_9ALTE</name>
<accession>K7AHR4</accession>
<sequence>MIFTFNNSVSSNMRLKEISKPPLICSHYLPQGFLTLGTRD</sequence>
<comment type="caution">
    <text evidence="1">The sequence shown here is derived from an EMBL/GenBank/DDBJ whole genome shotgun (WGS) entry which is preliminary data.</text>
</comment>
<gene>
    <name evidence="1" type="ORF">GPLA_3895</name>
</gene>